<dbReference type="Pfam" id="PF05656">
    <property type="entry name" value="DUF805"/>
    <property type="match status" value="1"/>
</dbReference>
<evidence type="ECO:0000313" key="3">
    <source>
        <dbReference type="EMBL" id="CAB3794214.1"/>
    </source>
</evidence>
<proteinExistence type="predicted"/>
<feature type="transmembrane region" description="Helical" evidence="2">
    <location>
        <begin position="84"/>
        <end position="104"/>
    </location>
</feature>
<organism evidence="3 4">
    <name type="scientific">Pararobbsia alpina</name>
    <dbReference type="NCBI Taxonomy" id="621374"/>
    <lineage>
        <taxon>Bacteria</taxon>
        <taxon>Pseudomonadati</taxon>
        <taxon>Pseudomonadota</taxon>
        <taxon>Betaproteobacteria</taxon>
        <taxon>Burkholderiales</taxon>
        <taxon>Burkholderiaceae</taxon>
        <taxon>Pararobbsia</taxon>
    </lineage>
</organism>
<feature type="region of interest" description="Disordered" evidence="1">
    <location>
        <begin position="113"/>
        <end position="133"/>
    </location>
</feature>
<keyword evidence="2" id="KW-1133">Transmembrane helix</keyword>
<dbReference type="PANTHER" id="PTHR34980">
    <property type="entry name" value="INNER MEMBRANE PROTEIN-RELATED-RELATED"/>
    <property type="match status" value="1"/>
</dbReference>
<evidence type="ECO:0000256" key="2">
    <source>
        <dbReference type="SAM" id="Phobius"/>
    </source>
</evidence>
<feature type="compositionally biased region" description="Basic and acidic residues" evidence="1">
    <location>
        <begin position="118"/>
        <end position="133"/>
    </location>
</feature>
<keyword evidence="4" id="KW-1185">Reference proteome</keyword>
<accession>A0A6S7BB92</accession>
<evidence type="ECO:0000313" key="4">
    <source>
        <dbReference type="Proteomes" id="UP000494115"/>
    </source>
</evidence>
<dbReference type="InterPro" id="IPR008523">
    <property type="entry name" value="DUF805"/>
</dbReference>
<dbReference type="RefSeq" id="WP_175106163.1">
    <property type="nucleotide sequence ID" value="NZ_CADIKM010000019.1"/>
</dbReference>
<dbReference type="Proteomes" id="UP000494115">
    <property type="component" value="Unassembled WGS sequence"/>
</dbReference>
<keyword evidence="2" id="KW-0472">Membrane</keyword>
<keyword evidence="2" id="KW-0812">Transmembrane</keyword>
<feature type="transmembrane region" description="Helical" evidence="2">
    <location>
        <begin position="23"/>
        <end position="48"/>
    </location>
</feature>
<gene>
    <name evidence="3" type="primary">yhaH</name>
    <name evidence="3" type="ORF">LMG28138_03647</name>
</gene>
<reference evidence="3 4" key="1">
    <citation type="submission" date="2020-04" db="EMBL/GenBank/DDBJ databases">
        <authorList>
            <person name="De Canck E."/>
        </authorList>
    </citation>
    <scope>NUCLEOTIDE SEQUENCE [LARGE SCALE GENOMIC DNA]</scope>
    <source>
        <strain evidence="3 4">LMG 28138</strain>
    </source>
</reference>
<feature type="transmembrane region" description="Helical" evidence="2">
    <location>
        <begin position="54"/>
        <end position="72"/>
    </location>
</feature>
<name>A0A6S7BB92_9BURK</name>
<dbReference type="EMBL" id="CADIKM010000019">
    <property type="protein sequence ID" value="CAB3794214.1"/>
    <property type="molecule type" value="Genomic_DNA"/>
</dbReference>
<dbReference type="GO" id="GO:0005886">
    <property type="term" value="C:plasma membrane"/>
    <property type="evidence" value="ECO:0007669"/>
    <property type="project" value="TreeGrafter"/>
</dbReference>
<dbReference type="AlphaFoldDB" id="A0A6S7BB92"/>
<protein>
    <submittedName>
        <fullName evidence="3">Inner membrane protein YhaH</fullName>
    </submittedName>
</protein>
<sequence>MDWYLKVLKAYAVFSGRARRKEYWMFVLISVLVAIGLALLDVILNLRLGGGKGLLSTLYSLGVLIPALAVAVRRLHDTNRSGWWLLLGLIPIVGSLVLLVFFVLDSTPGTNRFGPNPKSDDAAPGHSLTDRAA</sequence>
<dbReference type="PANTHER" id="PTHR34980:SF2">
    <property type="entry name" value="INNER MEMBRANE PROTEIN YHAH-RELATED"/>
    <property type="match status" value="1"/>
</dbReference>
<evidence type="ECO:0000256" key="1">
    <source>
        <dbReference type="SAM" id="MobiDB-lite"/>
    </source>
</evidence>